<dbReference type="Pfam" id="PF08240">
    <property type="entry name" value="ADH_N"/>
    <property type="match status" value="1"/>
</dbReference>
<dbReference type="GO" id="GO:0016491">
    <property type="term" value="F:oxidoreductase activity"/>
    <property type="evidence" value="ECO:0007669"/>
    <property type="project" value="UniProtKB-KW"/>
</dbReference>
<dbReference type="SUPFAM" id="SSF50129">
    <property type="entry name" value="GroES-like"/>
    <property type="match status" value="1"/>
</dbReference>
<dbReference type="PANTHER" id="PTHR43401:SF2">
    <property type="entry name" value="L-THREONINE 3-DEHYDROGENASE"/>
    <property type="match status" value="1"/>
</dbReference>
<evidence type="ECO:0000256" key="3">
    <source>
        <dbReference type="ARBA" id="ARBA00023002"/>
    </source>
</evidence>
<dbReference type="RefSeq" id="WP_135871666.1">
    <property type="nucleotide sequence ID" value="NZ_SRSC01000004.1"/>
</dbReference>
<comment type="cofactor">
    <cofactor evidence="4">
        <name>Zn(2+)</name>
        <dbReference type="ChEBI" id="CHEBI:29105"/>
    </cofactor>
</comment>
<evidence type="ECO:0000313" key="8">
    <source>
        <dbReference type="Proteomes" id="UP000306416"/>
    </source>
</evidence>
<dbReference type="Pfam" id="PF00107">
    <property type="entry name" value="ADH_zinc_N"/>
    <property type="match status" value="1"/>
</dbReference>
<keyword evidence="3" id="KW-0560">Oxidoreductase</keyword>
<dbReference type="Proteomes" id="UP000306416">
    <property type="component" value="Unassembled WGS sequence"/>
</dbReference>
<feature type="domain" description="Alcohol dehydrogenase-like N-terminal" evidence="6">
    <location>
        <begin position="27"/>
        <end position="88"/>
    </location>
</feature>
<proteinExistence type="inferred from homology"/>
<evidence type="ECO:0000259" key="5">
    <source>
        <dbReference type="Pfam" id="PF00107"/>
    </source>
</evidence>
<evidence type="ECO:0000313" key="7">
    <source>
        <dbReference type="EMBL" id="TGU70540.1"/>
    </source>
</evidence>
<dbReference type="InterPro" id="IPR011032">
    <property type="entry name" value="GroES-like_sf"/>
</dbReference>
<comment type="caution">
    <text evidence="7">The sequence shown here is derived from an EMBL/GenBank/DDBJ whole genome shotgun (WGS) entry which is preliminary data.</text>
</comment>
<dbReference type="AlphaFoldDB" id="A0A4S1CC27"/>
<keyword evidence="2 4" id="KW-0862">Zinc</keyword>
<sequence>MGETMEAAVITGPGEAAVKRVPRPEPGAGEVLVALEGCGVCASNLPLWQGRPWFNYPALPGAPGHEGWGRVQALGDGAQGVKVGDRIAFLSNNAYAEFDLVRTDSLVKIPASLDGQPFPGEPVGCGMNVFRRSCIEPGQTVALIGAGFLGAIFTSLAAARGARVIAISRRSFALDLARRCGAEETVLLDDHQLVMDRVREIAGERGCDRVVEATGHQWPLDLAGELVREGGKIIIAGYHQDGLRQVNLQLWNWKGIDVINAHERDARVYLEGMRAGIAAVESRMFPLGELITHSFPLAGLDCAYRIMEERPDGFLKGMIRIGQ</sequence>
<evidence type="ECO:0000259" key="6">
    <source>
        <dbReference type="Pfam" id="PF08240"/>
    </source>
</evidence>
<evidence type="ECO:0000256" key="2">
    <source>
        <dbReference type="ARBA" id="ARBA00022833"/>
    </source>
</evidence>
<dbReference type="SUPFAM" id="SSF51735">
    <property type="entry name" value="NAD(P)-binding Rossmann-fold domains"/>
    <property type="match status" value="1"/>
</dbReference>
<dbReference type="EMBL" id="SRSC01000004">
    <property type="protein sequence ID" value="TGU70540.1"/>
    <property type="molecule type" value="Genomic_DNA"/>
</dbReference>
<protein>
    <submittedName>
        <fullName evidence="7">L-iditol 2-dehydrogenase</fullName>
    </submittedName>
</protein>
<reference evidence="7 8" key="1">
    <citation type="submission" date="2019-04" db="EMBL/GenBank/DDBJ databases">
        <title>Geobacter oryzae sp. nov., ferric-reducing bacteria isolated from paddy soil.</title>
        <authorList>
            <person name="Xu Z."/>
            <person name="Masuda Y."/>
            <person name="Itoh H."/>
            <person name="Senoo K."/>
        </authorList>
    </citation>
    <scope>NUCLEOTIDE SEQUENCE [LARGE SCALE GENOMIC DNA]</scope>
    <source>
        <strain evidence="7 8">Red111</strain>
    </source>
</reference>
<keyword evidence="8" id="KW-1185">Reference proteome</keyword>
<evidence type="ECO:0000256" key="1">
    <source>
        <dbReference type="ARBA" id="ARBA00022723"/>
    </source>
</evidence>
<dbReference type="InterPro" id="IPR050129">
    <property type="entry name" value="Zn_alcohol_dh"/>
</dbReference>
<dbReference type="Gene3D" id="3.40.50.720">
    <property type="entry name" value="NAD(P)-binding Rossmann-like Domain"/>
    <property type="match status" value="1"/>
</dbReference>
<gene>
    <name evidence="7" type="ORF">E4633_16180</name>
</gene>
<name>A0A4S1CC27_9BACT</name>
<organism evidence="7 8">
    <name type="scientific">Geomonas terrae</name>
    <dbReference type="NCBI Taxonomy" id="2562681"/>
    <lineage>
        <taxon>Bacteria</taxon>
        <taxon>Pseudomonadati</taxon>
        <taxon>Thermodesulfobacteriota</taxon>
        <taxon>Desulfuromonadia</taxon>
        <taxon>Geobacterales</taxon>
        <taxon>Geobacteraceae</taxon>
        <taxon>Geomonas</taxon>
    </lineage>
</organism>
<dbReference type="Gene3D" id="3.90.180.10">
    <property type="entry name" value="Medium-chain alcohol dehydrogenases, catalytic domain"/>
    <property type="match status" value="2"/>
</dbReference>
<dbReference type="CDD" id="cd08269">
    <property type="entry name" value="Zn_ADH9"/>
    <property type="match status" value="1"/>
</dbReference>
<dbReference type="InterPro" id="IPR013149">
    <property type="entry name" value="ADH-like_C"/>
</dbReference>
<dbReference type="PROSITE" id="PS00059">
    <property type="entry name" value="ADH_ZINC"/>
    <property type="match status" value="1"/>
</dbReference>
<accession>A0A4S1CC27</accession>
<dbReference type="InterPro" id="IPR002328">
    <property type="entry name" value="ADH_Zn_CS"/>
</dbReference>
<comment type="similarity">
    <text evidence="4">Belongs to the zinc-containing alcohol dehydrogenase family.</text>
</comment>
<keyword evidence="1 4" id="KW-0479">Metal-binding</keyword>
<feature type="domain" description="Alcohol dehydrogenase-like C-terminal" evidence="5">
    <location>
        <begin position="149"/>
        <end position="257"/>
    </location>
</feature>
<dbReference type="InterPro" id="IPR036291">
    <property type="entry name" value="NAD(P)-bd_dom_sf"/>
</dbReference>
<dbReference type="GO" id="GO:0008270">
    <property type="term" value="F:zinc ion binding"/>
    <property type="evidence" value="ECO:0007669"/>
    <property type="project" value="InterPro"/>
</dbReference>
<dbReference type="PANTHER" id="PTHR43401">
    <property type="entry name" value="L-THREONINE 3-DEHYDROGENASE"/>
    <property type="match status" value="1"/>
</dbReference>
<evidence type="ECO:0000256" key="4">
    <source>
        <dbReference type="RuleBase" id="RU361277"/>
    </source>
</evidence>
<dbReference type="InterPro" id="IPR013154">
    <property type="entry name" value="ADH-like_N"/>
</dbReference>